<dbReference type="InterPro" id="IPR010912">
    <property type="entry name" value="SPOC_met"/>
</dbReference>
<evidence type="ECO:0000256" key="7">
    <source>
        <dbReference type="ARBA" id="ARBA00023242"/>
    </source>
</evidence>
<dbReference type="PROSITE" id="PS50917">
    <property type="entry name" value="SPOC"/>
    <property type="match status" value="1"/>
</dbReference>
<dbReference type="FunFam" id="2.40.290.10:FF:000002">
    <property type="entry name" value="Spen family transcriptional repressor"/>
    <property type="match status" value="1"/>
</dbReference>
<keyword evidence="5" id="KW-0175">Coiled coil</keyword>
<sequence length="173" mass="18823">LLELLCRYPVVWQGLVALKNDTAAVQMHYLSGNSRLAEASLPQAPAAQAMATVPPPLRIAQRMKLEQSQLEGVVRRMQCEADHCLLLALPCGRDPLDVHAQTRALKNGFINYLQQKQAAGIINVARPGSVQPSYVLHIFPPCDFAQEHLARVSPDLLDSAADSGHLMVVVASV</sequence>
<dbReference type="AlphaFoldDB" id="A7S5Y8"/>
<evidence type="ECO:0000256" key="6">
    <source>
        <dbReference type="ARBA" id="ARBA00023163"/>
    </source>
</evidence>
<keyword evidence="4" id="KW-0805">Transcription regulation</keyword>
<keyword evidence="7" id="KW-0539">Nucleus</keyword>
<dbReference type="eggNOG" id="KOG0112">
    <property type="taxonomic scope" value="Eukaryota"/>
</dbReference>
<evidence type="ECO:0000256" key="2">
    <source>
        <dbReference type="ARBA" id="ARBA00022553"/>
    </source>
</evidence>
<dbReference type="Pfam" id="PF07744">
    <property type="entry name" value="SPOC"/>
    <property type="match status" value="1"/>
</dbReference>
<feature type="non-terminal residue" evidence="9">
    <location>
        <position position="173"/>
    </location>
</feature>
<keyword evidence="10" id="KW-1185">Reference proteome</keyword>
<evidence type="ECO:0000256" key="1">
    <source>
        <dbReference type="ARBA" id="ARBA00004123"/>
    </source>
</evidence>
<feature type="domain" description="SPOC" evidence="8">
    <location>
        <begin position="1"/>
        <end position="173"/>
    </location>
</feature>
<comment type="subcellular location">
    <subcellularLocation>
        <location evidence="1">Nucleus</location>
    </subcellularLocation>
</comment>
<dbReference type="InterPro" id="IPR012921">
    <property type="entry name" value="SPOC_C"/>
</dbReference>
<dbReference type="PANTHER" id="PTHR23189">
    <property type="entry name" value="RNA RECOGNITION MOTIF-CONTAINING"/>
    <property type="match status" value="1"/>
</dbReference>
<dbReference type="InterPro" id="IPR016194">
    <property type="entry name" value="SPOC-like_C_dom_sf"/>
</dbReference>
<dbReference type="GO" id="GO:0005634">
    <property type="term" value="C:nucleus"/>
    <property type="evidence" value="ECO:0007669"/>
    <property type="project" value="UniProtKB-SubCell"/>
</dbReference>
<dbReference type="HOGENOM" id="CLU_057047_1_1_1"/>
<evidence type="ECO:0000259" key="8">
    <source>
        <dbReference type="PROSITE" id="PS50917"/>
    </source>
</evidence>
<dbReference type="PhylomeDB" id="A7S5Y8"/>
<evidence type="ECO:0000313" key="9">
    <source>
        <dbReference type="EMBL" id="EDO40890.1"/>
    </source>
</evidence>
<gene>
    <name evidence="9" type="ORF">NEMVEDRAFT_v1g105921</name>
</gene>
<dbReference type="EMBL" id="DS469585">
    <property type="protein sequence ID" value="EDO40890.1"/>
    <property type="molecule type" value="Genomic_DNA"/>
</dbReference>
<evidence type="ECO:0000256" key="4">
    <source>
        <dbReference type="ARBA" id="ARBA00023015"/>
    </source>
</evidence>
<dbReference type="CDD" id="cd21543">
    <property type="entry name" value="SPOC_SHARP"/>
    <property type="match status" value="1"/>
</dbReference>
<proteinExistence type="predicted"/>
<dbReference type="InParanoid" id="A7S5Y8"/>
<evidence type="ECO:0000256" key="5">
    <source>
        <dbReference type="ARBA" id="ARBA00023054"/>
    </source>
</evidence>
<keyword evidence="2" id="KW-0597">Phosphoprotein</keyword>
<accession>A7S5Y8</accession>
<reference evidence="9 10" key="1">
    <citation type="journal article" date="2007" name="Science">
        <title>Sea anemone genome reveals ancestral eumetazoan gene repertoire and genomic organization.</title>
        <authorList>
            <person name="Putnam N.H."/>
            <person name="Srivastava M."/>
            <person name="Hellsten U."/>
            <person name="Dirks B."/>
            <person name="Chapman J."/>
            <person name="Salamov A."/>
            <person name="Terry A."/>
            <person name="Shapiro H."/>
            <person name="Lindquist E."/>
            <person name="Kapitonov V.V."/>
            <person name="Jurka J."/>
            <person name="Genikhovich G."/>
            <person name="Grigoriev I.V."/>
            <person name="Lucas S.M."/>
            <person name="Steele R.E."/>
            <person name="Finnerty J.R."/>
            <person name="Technau U."/>
            <person name="Martindale M.Q."/>
            <person name="Rokhsar D.S."/>
        </authorList>
    </citation>
    <scope>NUCLEOTIDE SEQUENCE [LARGE SCALE GENOMIC DNA]</scope>
    <source>
        <strain evidence="10">CH2 X CH6</strain>
    </source>
</reference>
<organism evidence="9 10">
    <name type="scientific">Nematostella vectensis</name>
    <name type="common">Starlet sea anemone</name>
    <dbReference type="NCBI Taxonomy" id="45351"/>
    <lineage>
        <taxon>Eukaryota</taxon>
        <taxon>Metazoa</taxon>
        <taxon>Cnidaria</taxon>
        <taxon>Anthozoa</taxon>
        <taxon>Hexacorallia</taxon>
        <taxon>Actiniaria</taxon>
        <taxon>Edwardsiidae</taxon>
        <taxon>Nematostella</taxon>
    </lineage>
</organism>
<keyword evidence="6" id="KW-0804">Transcription</keyword>
<dbReference type="OMA" id="ACEFAND"/>
<dbReference type="SUPFAM" id="SSF100939">
    <property type="entry name" value="SPOC domain-like"/>
    <property type="match status" value="1"/>
</dbReference>
<dbReference type="STRING" id="45351.A7S5Y8"/>
<dbReference type="Gene3D" id="2.40.290.10">
    <property type="match status" value="1"/>
</dbReference>
<evidence type="ECO:0000313" key="10">
    <source>
        <dbReference type="Proteomes" id="UP000001593"/>
    </source>
</evidence>
<name>A7S5Y8_NEMVE</name>
<protein>
    <recommendedName>
        <fullName evidence="8">SPOC domain-containing protein</fullName>
    </recommendedName>
</protein>
<dbReference type="GO" id="GO:0003723">
    <property type="term" value="F:RNA binding"/>
    <property type="evidence" value="ECO:0007669"/>
    <property type="project" value="UniProtKB-KW"/>
</dbReference>
<evidence type="ECO:0000256" key="3">
    <source>
        <dbReference type="ARBA" id="ARBA00022884"/>
    </source>
</evidence>
<dbReference type="Proteomes" id="UP000001593">
    <property type="component" value="Unassembled WGS sequence"/>
</dbReference>
<keyword evidence="3" id="KW-0694">RNA-binding</keyword>